<keyword evidence="7" id="KW-0408">Iron</keyword>
<keyword evidence="5" id="KW-0479">Metal-binding</keyword>
<dbReference type="GO" id="GO:0016491">
    <property type="term" value="F:oxidoreductase activity"/>
    <property type="evidence" value="ECO:0007669"/>
    <property type="project" value="UniProtKB-KW"/>
</dbReference>
<sequence>MKLLKGRLIVTSKALVFDIKRFAVHDGTGLRTTIFFKGCPLRCKWCQNPEGLSPKRQPLYFKNDCIHCQRCLEFSEPGQIEYLKQRPYFNYDYIGSFDNLIDACPSGAIRYDSVEYDIETLIEKIKDDQVFYRDDGGVTFSGGEPLLQGSFLLEILKRCKDEKIHAAIETTMYASLDLIKSILPYLDLIYIDLKLFDEKLHQQYTGVLPKLIKENITYVLTSPYKDKVIIRTPLIPSMTATDSNISQIVQFLVNIYPDVKYELLNYNPLAASKYELINEQYTLDSKLKMFNNEQMEHFYQLVNQNGLKNIIKE</sequence>
<dbReference type="InterPro" id="IPR058240">
    <property type="entry name" value="rSAM_sf"/>
</dbReference>
<name>A0A9D2BLN9_9FIRM</name>
<keyword evidence="3" id="KW-0004">4Fe-4S</keyword>
<protein>
    <submittedName>
        <fullName evidence="10">Glycyl-radical enzyme activating protein</fullName>
    </submittedName>
</protein>
<dbReference type="SFLD" id="SFLDS00029">
    <property type="entry name" value="Radical_SAM"/>
    <property type="match status" value="1"/>
</dbReference>
<feature type="domain" description="Radical SAM core" evidence="9">
    <location>
        <begin position="25"/>
        <end position="305"/>
    </location>
</feature>
<dbReference type="GO" id="GO:0051539">
    <property type="term" value="F:4 iron, 4 sulfur cluster binding"/>
    <property type="evidence" value="ECO:0007669"/>
    <property type="project" value="UniProtKB-KW"/>
</dbReference>
<dbReference type="InterPro" id="IPR012839">
    <property type="entry name" value="Organic_radical_activase"/>
</dbReference>
<dbReference type="GO" id="GO:0046872">
    <property type="term" value="F:metal ion binding"/>
    <property type="evidence" value="ECO:0007669"/>
    <property type="project" value="UniProtKB-KW"/>
</dbReference>
<evidence type="ECO:0000259" key="9">
    <source>
        <dbReference type="PROSITE" id="PS51918"/>
    </source>
</evidence>
<dbReference type="InterPro" id="IPR001989">
    <property type="entry name" value="Radical_activat_CS"/>
</dbReference>
<evidence type="ECO:0000256" key="3">
    <source>
        <dbReference type="ARBA" id="ARBA00022485"/>
    </source>
</evidence>
<dbReference type="Gene3D" id="3.20.20.70">
    <property type="entry name" value="Aldolase class I"/>
    <property type="match status" value="1"/>
</dbReference>
<gene>
    <name evidence="10" type="ORF">H9980_04970</name>
</gene>
<dbReference type="PROSITE" id="PS01087">
    <property type="entry name" value="RADICAL_ACTIVATING"/>
    <property type="match status" value="1"/>
</dbReference>
<comment type="cofactor">
    <cofactor evidence="1">
        <name>[4Fe-4S] cluster</name>
        <dbReference type="ChEBI" id="CHEBI:49883"/>
    </cofactor>
</comment>
<dbReference type="SFLD" id="SFLDG01118">
    <property type="entry name" value="activating_enzymes__group_2"/>
    <property type="match status" value="1"/>
</dbReference>
<dbReference type="PANTHER" id="PTHR30352:SF4">
    <property type="entry name" value="PYRUVATE FORMATE-LYASE 2-ACTIVATING ENZYME"/>
    <property type="match status" value="1"/>
</dbReference>
<evidence type="ECO:0000313" key="11">
    <source>
        <dbReference type="Proteomes" id="UP000886724"/>
    </source>
</evidence>
<dbReference type="Proteomes" id="UP000886724">
    <property type="component" value="Unassembled WGS sequence"/>
</dbReference>
<dbReference type="PROSITE" id="PS51918">
    <property type="entry name" value="RADICAL_SAM"/>
    <property type="match status" value="1"/>
</dbReference>
<proteinExistence type="inferred from homology"/>
<evidence type="ECO:0000256" key="4">
    <source>
        <dbReference type="ARBA" id="ARBA00022691"/>
    </source>
</evidence>
<dbReference type="PANTHER" id="PTHR30352">
    <property type="entry name" value="PYRUVATE FORMATE-LYASE-ACTIVATING ENZYME"/>
    <property type="match status" value="1"/>
</dbReference>
<evidence type="ECO:0000256" key="5">
    <source>
        <dbReference type="ARBA" id="ARBA00022723"/>
    </source>
</evidence>
<dbReference type="SUPFAM" id="SSF102114">
    <property type="entry name" value="Radical SAM enzymes"/>
    <property type="match status" value="1"/>
</dbReference>
<evidence type="ECO:0000256" key="8">
    <source>
        <dbReference type="ARBA" id="ARBA00023014"/>
    </source>
</evidence>
<keyword evidence="8" id="KW-0411">Iron-sulfur</keyword>
<evidence type="ECO:0000256" key="7">
    <source>
        <dbReference type="ARBA" id="ARBA00023004"/>
    </source>
</evidence>
<keyword evidence="4" id="KW-0949">S-adenosyl-L-methionine</keyword>
<dbReference type="InterPro" id="IPR013785">
    <property type="entry name" value="Aldolase_TIM"/>
</dbReference>
<evidence type="ECO:0000313" key="10">
    <source>
        <dbReference type="EMBL" id="HIX81310.1"/>
    </source>
</evidence>
<comment type="similarity">
    <text evidence="2">Belongs to the organic radical-activating enzymes family.</text>
</comment>
<dbReference type="PIRSF" id="PIRSF000371">
    <property type="entry name" value="PFL_act_enz"/>
    <property type="match status" value="1"/>
</dbReference>
<dbReference type="InterPro" id="IPR007197">
    <property type="entry name" value="rSAM"/>
</dbReference>
<dbReference type="NCBIfam" id="TIGR02494">
    <property type="entry name" value="PFLE_PFLC"/>
    <property type="match status" value="1"/>
</dbReference>
<dbReference type="SFLD" id="SFLDG01066">
    <property type="entry name" value="organic_radical-activating_enz"/>
    <property type="match status" value="1"/>
</dbReference>
<dbReference type="SUPFAM" id="SSF54862">
    <property type="entry name" value="4Fe-4S ferredoxins"/>
    <property type="match status" value="1"/>
</dbReference>
<organism evidence="10 11">
    <name type="scientific">Candidatus Erysipelatoclostridium merdavium</name>
    <dbReference type="NCBI Taxonomy" id="2838566"/>
    <lineage>
        <taxon>Bacteria</taxon>
        <taxon>Bacillati</taxon>
        <taxon>Bacillota</taxon>
        <taxon>Erysipelotrichia</taxon>
        <taxon>Erysipelotrichales</taxon>
        <taxon>Erysipelotrichales incertae sedis</taxon>
    </lineage>
</organism>
<keyword evidence="6" id="KW-0560">Oxidoreductase</keyword>
<reference evidence="10" key="2">
    <citation type="submission" date="2021-04" db="EMBL/GenBank/DDBJ databases">
        <authorList>
            <person name="Gilroy R."/>
        </authorList>
    </citation>
    <scope>NUCLEOTIDE SEQUENCE</scope>
    <source>
        <strain evidence="10">ChiGjej1B1-14440</strain>
    </source>
</reference>
<comment type="caution">
    <text evidence="10">The sequence shown here is derived from an EMBL/GenBank/DDBJ whole genome shotgun (WGS) entry which is preliminary data.</text>
</comment>
<dbReference type="InterPro" id="IPR034457">
    <property type="entry name" value="Organic_radical-activating"/>
</dbReference>
<dbReference type="AlphaFoldDB" id="A0A9D2BLN9"/>
<evidence type="ECO:0000256" key="2">
    <source>
        <dbReference type="ARBA" id="ARBA00009777"/>
    </source>
</evidence>
<evidence type="ECO:0000256" key="6">
    <source>
        <dbReference type="ARBA" id="ARBA00023002"/>
    </source>
</evidence>
<reference evidence="10" key="1">
    <citation type="journal article" date="2021" name="PeerJ">
        <title>Extensive microbial diversity within the chicken gut microbiome revealed by metagenomics and culture.</title>
        <authorList>
            <person name="Gilroy R."/>
            <person name="Ravi A."/>
            <person name="Getino M."/>
            <person name="Pursley I."/>
            <person name="Horton D.L."/>
            <person name="Alikhan N.F."/>
            <person name="Baker D."/>
            <person name="Gharbi K."/>
            <person name="Hall N."/>
            <person name="Watson M."/>
            <person name="Adriaenssens E.M."/>
            <person name="Foster-Nyarko E."/>
            <person name="Jarju S."/>
            <person name="Secka A."/>
            <person name="Antonio M."/>
            <person name="Oren A."/>
            <person name="Chaudhuri R.R."/>
            <person name="La Ragione R."/>
            <person name="Hildebrand F."/>
            <person name="Pallen M.J."/>
        </authorList>
    </citation>
    <scope>NUCLEOTIDE SEQUENCE</scope>
    <source>
        <strain evidence="10">ChiGjej1B1-14440</strain>
    </source>
</reference>
<dbReference type="InterPro" id="IPR040074">
    <property type="entry name" value="BssD/PflA/YjjW"/>
</dbReference>
<dbReference type="Pfam" id="PF04055">
    <property type="entry name" value="Radical_SAM"/>
    <property type="match status" value="1"/>
</dbReference>
<dbReference type="EMBL" id="DXET01000112">
    <property type="protein sequence ID" value="HIX81310.1"/>
    <property type="molecule type" value="Genomic_DNA"/>
</dbReference>
<accession>A0A9D2BLN9</accession>
<evidence type="ECO:0000256" key="1">
    <source>
        <dbReference type="ARBA" id="ARBA00001966"/>
    </source>
</evidence>